<accession>A0A7Z0EAZ0</accession>
<dbReference type="Pfam" id="PF01844">
    <property type="entry name" value="HNH"/>
    <property type="match status" value="1"/>
</dbReference>
<dbReference type="EMBL" id="JACCFM010000001">
    <property type="protein sequence ID" value="NYJ18327.1"/>
    <property type="molecule type" value="Genomic_DNA"/>
</dbReference>
<dbReference type="InterPro" id="IPR003870">
    <property type="entry name" value="DUF222"/>
</dbReference>
<evidence type="ECO:0000313" key="5">
    <source>
        <dbReference type="Proteomes" id="UP000537260"/>
    </source>
</evidence>
<evidence type="ECO:0000256" key="2">
    <source>
        <dbReference type="SAM" id="MobiDB-lite"/>
    </source>
</evidence>
<feature type="region of interest" description="Disordered" evidence="2">
    <location>
        <begin position="281"/>
        <end position="366"/>
    </location>
</feature>
<dbReference type="Pfam" id="PF02720">
    <property type="entry name" value="DUF222"/>
    <property type="match status" value="2"/>
</dbReference>
<dbReference type="Proteomes" id="UP000537260">
    <property type="component" value="Unassembled WGS sequence"/>
</dbReference>
<evidence type="ECO:0000259" key="3">
    <source>
        <dbReference type="SMART" id="SM00507"/>
    </source>
</evidence>
<sequence>MSITLPPPVSAPEPTPAPGASAPTAAMVLAVLEQTQALWAGLGTVSPDRFTDDDLLGVLGAFEGVGRLVDAGRVAVAATVEERSGRWLGRDSLAAKRGCTSGIDLITRITRISGREAKRRSALGLRMRDTQHVGTIIPALFPTVGAAVASGLLGVDAAEVIMSGLAEISPRVAPDDLAAAERALVGAATGTITAENEGEPGAGFAFSADSMRVQMLQWQAALDPDGVAPNEVEGEATSTISFGRFKDGVYPVRGGVTPDLYGIMNLTFDAFIAAHKTPAFPTAAEQARDQARDDRAEHDDRAEQDPHEGPDGHDLNDERDRDDHDGHEREHELGQDHDHDDRDREHDEHDHEVPLPGSAGHEFDDVDTRTAGEKRADILRGMFTQLAQADNTPSIGGAPPTVVVHVNVNDIEAGRGVGWIDGVDAPISLRTVDQMMCAGGTQTVLFGPNGEVLTLTDPQRLFNRAQRRAILARDGGCGIPGCDAPAQWLEFHHVIPWSKGGVTEVDNGVALCWRHHHTIETSGWEILMVNGRPQVKAPAWIDPTRTWRDANRHRTDTHRRD</sequence>
<feature type="region of interest" description="Disordered" evidence="2">
    <location>
        <begin position="1"/>
        <end position="21"/>
    </location>
</feature>
<feature type="compositionally biased region" description="Basic and acidic residues" evidence="2">
    <location>
        <begin position="286"/>
        <end position="353"/>
    </location>
</feature>
<dbReference type="CDD" id="cd00085">
    <property type="entry name" value="HNHc"/>
    <property type="match status" value="1"/>
</dbReference>
<gene>
    <name evidence="4" type="ORF">HNR05_000118</name>
</gene>
<feature type="compositionally biased region" description="Pro residues" evidence="2">
    <location>
        <begin position="1"/>
        <end position="17"/>
    </location>
</feature>
<comment type="caution">
    <text evidence="4">The sequence shown here is derived from an EMBL/GenBank/DDBJ whole genome shotgun (WGS) entry which is preliminary data.</text>
</comment>
<dbReference type="GO" id="GO:0004519">
    <property type="term" value="F:endonuclease activity"/>
    <property type="evidence" value="ECO:0007669"/>
    <property type="project" value="InterPro"/>
</dbReference>
<protein>
    <recommendedName>
        <fullName evidence="3">HNH nuclease domain-containing protein</fullName>
    </recommendedName>
</protein>
<organism evidence="4 5">
    <name type="scientific">Glaciibacter psychrotolerans</name>
    <dbReference type="NCBI Taxonomy" id="670054"/>
    <lineage>
        <taxon>Bacteria</taxon>
        <taxon>Bacillati</taxon>
        <taxon>Actinomycetota</taxon>
        <taxon>Actinomycetes</taxon>
        <taxon>Micrococcales</taxon>
        <taxon>Microbacteriaceae</taxon>
        <taxon>Glaciibacter</taxon>
    </lineage>
</organism>
<dbReference type="SMART" id="SM00507">
    <property type="entry name" value="HNHc"/>
    <property type="match status" value="1"/>
</dbReference>
<evidence type="ECO:0000256" key="1">
    <source>
        <dbReference type="ARBA" id="ARBA00023450"/>
    </source>
</evidence>
<dbReference type="GO" id="GO:0008270">
    <property type="term" value="F:zinc ion binding"/>
    <property type="evidence" value="ECO:0007669"/>
    <property type="project" value="InterPro"/>
</dbReference>
<name>A0A7Z0EAZ0_9MICO</name>
<reference evidence="4 5" key="1">
    <citation type="submission" date="2020-07" db="EMBL/GenBank/DDBJ databases">
        <title>Sequencing the genomes of 1000 actinobacteria strains.</title>
        <authorList>
            <person name="Klenk H.-P."/>
        </authorList>
    </citation>
    <scope>NUCLEOTIDE SEQUENCE [LARGE SCALE GENOMIC DNA]</scope>
    <source>
        <strain evidence="4 5">LI1</strain>
    </source>
</reference>
<feature type="domain" description="HNH nuclease" evidence="3">
    <location>
        <begin position="465"/>
        <end position="517"/>
    </location>
</feature>
<dbReference type="InterPro" id="IPR002711">
    <property type="entry name" value="HNH"/>
</dbReference>
<dbReference type="AlphaFoldDB" id="A0A7Z0EAZ0"/>
<evidence type="ECO:0000313" key="4">
    <source>
        <dbReference type="EMBL" id="NYJ18327.1"/>
    </source>
</evidence>
<comment type="similarity">
    <text evidence="1">Belongs to the Rv1128c/1148c/1588c/1702c/1945/3466 family.</text>
</comment>
<dbReference type="Gene3D" id="1.10.30.50">
    <property type="match status" value="1"/>
</dbReference>
<dbReference type="RefSeq" id="WP_179577253.1">
    <property type="nucleotide sequence ID" value="NZ_JACCFM010000001.1"/>
</dbReference>
<proteinExistence type="inferred from homology"/>
<keyword evidence="5" id="KW-1185">Reference proteome</keyword>
<dbReference type="GO" id="GO:0003676">
    <property type="term" value="F:nucleic acid binding"/>
    <property type="evidence" value="ECO:0007669"/>
    <property type="project" value="InterPro"/>
</dbReference>
<dbReference type="InterPro" id="IPR003615">
    <property type="entry name" value="HNH_nuc"/>
</dbReference>